<dbReference type="Proteomes" id="UP000789920">
    <property type="component" value="Unassembled WGS sequence"/>
</dbReference>
<reference evidence="1" key="1">
    <citation type="submission" date="2021-06" db="EMBL/GenBank/DDBJ databases">
        <authorList>
            <person name="Kallberg Y."/>
            <person name="Tangrot J."/>
            <person name="Rosling A."/>
        </authorList>
    </citation>
    <scope>NUCLEOTIDE SEQUENCE</scope>
    <source>
        <strain evidence="1">MA461A</strain>
    </source>
</reference>
<sequence length="52" mass="6108">QNFLSVNLMGIIDIRARKVDRFSLTEEVEYDENADQEFVGLLALYIERRFAV</sequence>
<protein>
    <submittedName>
        <fullName evidence="1">30873_t:CDS:1</fullName>
    </submittedName>
</protein>
<evidence type="ECO:0000313" key="2">
    <source>
        <dbReference type="Proteomes" id="UP000789920"/>
    </source>
</evidence>
<dbReference type="EMBL" id="CAJVQC010149288">
    <property type="protein sequence ID" value="CAG8846015.1"/>
    <property type="molecule type" value="Genomic_DNA"/>
</dbReference>
<organism evidence="1 2">
    <name type="scientific">Racocetra persica</name>
    <dbReference type="NCBI Taxonomy" id="160502"/>
    <lineage>
        <taxon>Eukaryota</taxon>
        <taxon>Fungi</taxon>
        <taxon>Fungi incertae sedis</taxon>
        <taxon>Mucoromycota</taxon>
        <taxon>Glomeromycotina</taxon>
        <taxon>Glomeromycetes</taxon>
        <taxon>Diversisporales</taxon>
        <taxon>Gigasporaceae</taxon>
        <taxon>Racocetra</taxon>
    </lineage>
</organism>
<accession>A0ACA9SRC8</accession>
<feature type="non-terminal residue" evidence="1">
    <location>
        <position position="52"/>
    </location>
</feature>
<feature type="non-terminal residue" evidence="1">
    <location>
        <position position="1"/>
    </location>
</feature>
<proteinExistence type="predicted"/>
<keyword evidence="2" id="KW-1185">Reference proteome</keyword>
<evidence type="ECO:0000313" key="1">
    <source>
        <dbReference type="EMBL" id="CAG8846015.1"/>
    </source>
</evidence>
<gene>
    <name evidence="1" type="ORF">RPERSI_LOCUS33929</name>
</gene>
<name>A0ACA9SRC8_9GLOM</name>
<comment type="caution">
    <text evidence="1">The sequence shown here is derived from an EMBL/GenBank/DDBJ whole genome shotgun (WGS) entry which is preliminary data.</text>
</comment>